<keyword evidence="3" id="KW-1185">Reference proteome</keyword>
<feature type="transmembrane region" description="Helical" evidence="1">
    <location>
        <begin position="240"/>
        <end position="258"/>
    </location>
</feature>
<feature type="transmembrane region" description="Helical" evidence="1">
    <location>
        <begin position="105"/>
        <end position="121"/>
    </location>
</feature>
<comment type="caution">
    <text evidence="2">The sequence shown here is derived from an EMBL/GenBank/DDBJ whole genome shotgun (WGS) entry which is preliminary data.</text>
</comment>
<feature type="transmembrane region" description="Helical" evidence="1">
    <location>
        <begin position="20"/>
        <end position="42"/>
    </location>
</feature>
<keyword evidence="1" id="KW-1133">Transmembrane helix</keyword>
<evidence type="ECO:0000256" key="1">
    <source>
        <dbReference type="SAM" id="Phobius"/>
    </source>
</evidence>
<dbReference type="OrthoDB" id="2156233at2"/>
<proteinExistence type="predicted"/>
<protein>
    <submittedName>
        <fullName evidence="2">Uncharacterized protein</fullName>
    </submittedName>
</protein>
<reference evidence="2 3" key="1">
    <citation type="submission" date="2018-05" db="EMBL/GenBank/DDBJ databases">
        <title>Genomic Encyclopedia of Type Strains, Phase IV (KMG-IV): sequencing the most valuable type-strain genomes for metagenomic binning, comparative biology and taxonomic classification.</title>
        <authorList>
            <person name="Goeker M."/>
        </authorList>
    </citation>
    <scope>NUCLEOTIDE SEQUENCE [LARGE SCALE GENOMIC DNA]</scope>
    <source>
        <strain evidence="2 3">DSM 22440</strain>
    </source>
</reference>
<accession>A0A2V3W7K4</accession>
<dbReference type="Proteomes" id="UP000247922">
    <property type="component" value="Unassembled WGS sequence"/>
</dbReference>
<dbReference type="EMBL" id="QJJR01000011">
    <property type="protein sequence ID" value="PXW88991.1"/>
    <property type="molecule type" value="Genomic_DNA"/>
</dbReference>
<name>A0A2V3W7K4_9BACI</name>
<feature type="transmembrane region" description="Helical" evidence="1">
    <location>
        <begin position="217"/>
        <end position="234"/>
    </location>
</feature>
<keyword evidence="1" id="KW-0812">Transmembrane</keyword>
<feature type="transmembrane region" description="Helical" evidence="1">
    <location>
        <begin position="62"/>
        <end position="93"/>
    </location>
</feature>
<keyword evidence="1" id="KW-0472">Membrane</keyword>
<feature type="transmembrane region" description="Helical" evidence="1">
    <location>
        <begin position="179"/>
        <end position="197"/>
    </location>
</feature>
<sequence>MFTLGRKISLTYQPNQMILVASLLFAVIGYFFSGELLTAVQFGASLFLTWALVREIDCKREYAAVCAAGLGIPFLLNDFQVSLGTILLILLLLRVINQITGKRPTVVDFLVLIGLAAYLVYANENSLYIFLVFLAYIFNLKGNQNDKQNYLFISMSFILYIGLFWFDNLTYLSVVDTDLIDVLFYGFGLVLYFVYILMDEDKESQTDDGKKASVNKLFKAQLYYGIAIGLLLVFSELPRGNVIVFFSAIYGAVLFGLYDHVRKQRKKE</sequence>
<feature type="transmembrane region" description="Helical" evidence="1">
    <location>
        <begin position="150"/>
        <end position="167"/>
    </location>
</feature>
<dbReference type="RefSeq" id="WP_110251819.1">
    <property type="nucleotide sequence ID" value="NZ_QJJR01000011.1"/>
</dbReference>
<evidence type="ECO:0000313" key="3">
    <source>
        <dbReference type="Proteomes" id="UP000247922"/>
    </source>
</evidence>
<dbReference type="AlphaFoldDB" id="A0A2V3W7K4"/>
<gene>
    <name evidence="2" type="ORF">DES38_11137</name>
</gene>
<organism evidence="2 3">
    <name type="scientific">Streptohalobacillus salinus</name>
    <dbReference type="NCBI Taxonomy" id="621096"/>
    <lineage>
        <taxon>Bacteria</taxon>
        <taxon>Bacillati</taxon>
        <taxon>Bacillota</taxon>
        <taxon>Bacilli</taxon>
        <taxon>Bacillales</taxon>
        <taxon>Bacillaceae</taxon>
        <taxon>Streptohalobacillus</taxon>
    </lineage>
</organism>
<feature type="transmembrane region" description="Helical" evidence="1">
    <location>
        <begin position="127"/>
        <end position="143"/>
    </location>
</feature>
<evidence type="ECO:0000313" key="2">
    <source>
        <dbReference type="EMBL" id="PXW88991.1"/>
    </source>
</evidence>